<dbReference type="InterPro" id="IPR029441">
    <property type="entry name" value="Cass2"/>
</dbReference>
<dbReference type="Proteomes" id="UP000198336">
    <property type="component" value="Unassembled WGS sequence"/>
</dbReference>
<comment type="caution">
    <text evidence="2">The sequence shown here is derived from an EMBL/GenBank/DDBJ whole genome shotgun (WGS) entry which is preliminary data.</text>
</comment>
<keyword evidence="3" id="KW-1185">Reference proteome</keyword>
<dbReference type="SMART" id="SM00871">
    <property type="entry name" value="AraC_E_bind"/>
    <property type="match status" value="1"/>
</dbReference>
<organism evidence="2 3">
    <name type="scientific">Flavobacterium oncorhynchi</name>
    <dbReference type="NCBI Taxonomy" id="728056"/>
    <lineage>
        <taxon>Bacteria</taxon>
        <taxon>Pseudomonadati</taxon>
        <taxon>Bacteroidota</taxon>
        <taxon>Flavobacteriia</taxon>
        <taxon>Flavobacteriales</taxon>
        <taxon>Flavobacteriaceae</taxon>
        <taxon>Flavobacterium</taxon>
    </lineage>
</organism>
<evidence type="ECO:0000313" key="3">
    <source>
        <dbReference type="Proteomes" id="UP000198336"/>
    </source>
</evidence>
<proteinExistence type="predicted"/>
<dbReference type="Pfam" id="PF14526">
    <property type="entry name" value="Cass2"/>
    <property type="match status" value="1"/>
</dbReference>
<dbReference type="PANTHER" id="PTHR36444:SF2">
    <property type="entry name" value="TRANSCRIPTIONAL REGULATOR PROTEIN YOBU-RELATED"/>
    <property type="match status" value="1"/>
</dbReference>
<accession>A0A226I3S7</accession>
<dbReference type="RefSeq" id="WP_089053474.1">
    <property type="nucleotide sequence ID" value="NZ_MUHA01000007.1"/>
</dbReference>
<dbReference type="SUPFAM" id="SSF55136">
    <property type="entry name" value="Probable bacterial effector-binding domain"/>
    <property type="match status" value="1"/>
</dbReference>
<reference evidence="2 3" key="1">
    <citation type="submission" date="2016-11" db="EMBL/GenBank/DDBJ databases">
        <title>Whole genomes of Flavobacteriaceae.</title>
        <authorList>
            <person name="Stine C."/>
            <person name="Li C."/>
            <person name="Tadesse D."/>
        </authorList>
    </citation>
    <scope>NUCLEOTIDE SEQUENCE [LARGE SCALE GENOMIC DNA]</scope>
    <source>
        <strain evidence="2 3">CCUG 59446</strain>
    </source>
</reference>
<dbReference type="InterPro" id="IPR010499">
    <property type="entry name" value="AraC_E-bd"/>
</dbReference>
<gene>
    <name evidence="2" type="ORF">B0A75_06425</name>
</gene>
<evidence type="ECO:0000259" key="1">
    <source>
        <dbReference type="SMART" id="SM00871"/>
    </source>
</evidence>
<dbReference type="AlphaFoldDB" id="A0A226I3S7"/>
<dbReference type="PANTHER" id="PTHR36444">
    <property type="entry name" value="TRANSCRIPTIONAL REGULATOR PROTEIN YOBU-RELATED"/>
    <property type="match status" value="1"/>
</dbReference>
<feature type="domain" description="AraC effector-binding" evidence="1">
    <location>
        <begin position="1"/>
        <end position="149"/>
    </location>
</feature>
<name>A0A226I3S7_9FLAO</name>
<evidence type="ECO:0000313" key="2">
    <source>
        <dbReference type="EMBL" id="OXB01200.1"/>
    </source>
</evidence>
<protein>
    <submittedName>
        <fullName evidence="2">AraC family transcriptional regulator</fullName>
    </submittedName>
</protein>
<dbReference type="InterPro" id="IPR053182">
    <property type="entry name" value="YobU-like_regulator"/>
</dbReference>
<dbReference type="Gene3D" id="3.20.80.10">
    <property type="entry name" value="Regulatory factor, effector binding domain"/>
    <property type="match status" value="1"/>
</dbReference>
<sequence length="149" mass="17135">MKIQKFDIIGISVRTTNENGQSAQDIPVLWNKFMTEGIQQKIPGKISEEIFCIYTDYEKDHTKPYTTILGCKVESLDFIPENMVGKTVEAADYEKIIAKGNLTEGIVYNKWLEIWNSDLDRIFTADFEVYGEKVQDPKNAEVDIYIAIR</sequence>
<dbReference type="InterPro" id="IPR011256">
    <property type="entry name" value="Reg_factor_effector_dom_sf"/>
</dbReference>
<dbReference type="EMBL" id="MUHA01000007">
    <property type="protein sequence ID" value="OXB01200.1"/>
    <property type="molecule type" value="Genomic_DNA"/>
</dbReference>